<keyword evidence="2" id="KW-1185">Reference proteome</keyword>
<dbReference type="InterPro" id="IPR005152">
    <property type="entry name" value="Lipase_secreted"/>
</dbReference>
<accession>K6WI58</accession>
<dbReference type="SUPFAM" id="SSF53474">
    <property type="entry name" value="alpha/beta-Hydrolases"/>
    <property type="match status" value="1"/>
</dbReference>
<dbReference type="EMBL" id="BAHC01000223">
    <property type="protein sequence ID" value="GAB93466.1"/>
    <property type="molecule type" value="Genomic_DNA"/>
</dbReference>
<evidence type="ECO:0000313" key="1">
    <source>
        <dbReference type="EMBL" id="GAB93466.1"/>
    </source>
</evidence>
<gene>
    <name evidence="1" type="ORF">GORHZ_223_00020</name>
</gene>
<name>K6WI58_9ACTN</name>
<dbReference type="STRING" id="1108045.GORHZ_223_00020"/>
<evidence type="ECO:0000313" key="2">
    <source>
        <dbReference type="Proteomes" id="UP000008363"/>
    </source>
</evidence>
<dbReference type="PANTHER" id="PTHR34853">
    <property type="match status" value="1"/>
</dbReference>
<dbReference type="Proteomes" id="UP000008363">
    <property type="component" value="Unassembled WGS sequence"/>
</dbReference>
<dbReference type="Gene3D" id="3.40.50.1820">
    <property type="entry name" value="alpha/beta hydrolase"/>
    <property type="match status" value="1"/>
</dbReference>
<proteinExistence type="predicted"/>
<reference evidence="1 2" key="1">
    <citation type="submission" date="2012-08" db="EMBL/GenBank/DDBJ databases">
        <title>Whole genome shotgun sequence of Gordonia rhizosphera NBRC 16068.</title>
        <authorList>
            <person name="Takarada H."/>
            <person name="Isaki S."/>
            <person name="Hosoyama A."/>
            <person name="Tsuchikane K."/>
            <person name="Katsumata H."/>
            <person name="Baba S."/>
            <person name="Ohji S."/>
            <person name="Yamazaki S."/>
            <person name="Fujita N."/>
        </authorList>
    </citation>
    <scope>NUCLEOTIDE SEQUENCE [LARGE SCALE GENOMIC DNA]</scope>
    <source>
        <strain evidence="1 2">NBRC 16068</strain>
    </source>
</reference>
<dbReference type="AlphaFoldDB" id="K6WI58"/>
<dbReference type="PANTHER" id="PTHR34853:SF1">
    <property type="entry name" value="LIPASE 5"/>
    <property type="match status" value="1"/>
</dbReference>
<dbReference type="eggNOG" id="COG1506">
    <property type="taxonomic scope" value="Bacteria"/>
</dbReference>
<protein>
    <submittedName>
        <fullName evidence="1">Putative lipase</fullName>
    </submittedName>
</protein>
<organism evidence="1 2">
    <name type="scientific">Gordonia rhizosphera NBRC 16068</name>
    <dbReference type="NCBI Taxonomy" id="1108045"/>
    <lineage>
        <taxon>Bacteria</taxon>
        <taxon>Bacillati</taxon>
        <taxon>Actinomycetota</taxon>
        <taxon>Actinomycetes</taxon>
        <taxon>Mycobacteriales</taxon>
        <taxon>Gordoniaceae</taxon>
        <taxon>Gordonia</taxon>
    </lineage>
</organism>
<dbReference type="Pfam" id="PF03583">
    <property type="entry name" value="LIP"/>
    <property type="match status" value="1"/>
</dbReference>
<dbReference type="InterPro" id="IPR029058">
    <property type="entry name" value="AB_hydrolase_fold"/>
</dbReference>
<dbReference type="GO" id="GO:0016042">
    <property type="term" value="P:lipid catabolic process"/>
    <property type="evidence" value="ECO:0007669"/>
    <property type="project" value="InterPro"/>
</dbReference>
<dbReference type="Gene3D" id="1.10.260.130">
    <property type="match status" value="1"/>
</dbReference>
<dbReference type="GO" id="GO:0004806">
    <property type="term" value="F:triacylglycerol lipase activity"/>
    <property type="evidence" value="ECO:0007669"/>
    <property type="project" value="InterPro"/>
</dbReference>
<comment type="caution">
    <text evidence="1">The sequence shown here is derived from an EMBL/GenBank/DDBJ whole genome shotgun (WGS) entry which is preliminary data.</text>
</comment>
<sequence>MSSRIRSVLSRVVLAVLTAMSMITGVVVGGGTASADTVALPTPLPDRFYDAPRNIAAFKAGDILAVRGRANPAGFFDIRTYQVKFRSTDSQGRPIAAVTTLLVPDRKKLNGPLLSFQHVINANGLECAPSQALWTQDPNIVIREAPALNVVLRQGWTVAIPDHLGPRSAYGAAKLGGQITLDGIRAVQHFAPARVAKSPVGLTGYSGGGMATAWAAALAPTYAPELRIVGAAYGGVPMNLVKMAEGLGYDRPHPAFGLAFAAAIGLSREYPARIPMLEHLSPLGWQLYRGMRNACTFDILRLGAGHDAEQVTTGGIGIFDDESARKVVEENSLSLYPGIPRAPIFEWHSPTDTLIPVSSIDRTIGRYCRAGVRVQRQLTPSPDHMSAAVIGAPQALQYLSDRFNGLPVPSNC</sequence>
<dbReference type="PIRSF" id="PIRSF029171">
    <property type="entry name" value="Esterase_LipA"/>
    <property type="match status" value="1"/>
</dbReference>